<evidence type="ECO:0000313" key="2">
    <source>
        <dbReference type="Proteomes" id="UP000596117"/>
    </source>
</evidence>
<dbReference type="EMBL" id="CP066026">
    <property type="protein sequence ID" value="QQB88741.1"/>
    <property type="molecule type" value="Genomic_DNA"/>
</dbReference>
<organism evidence="1 2">
    <name type="scientific">Brevundimonas diminuta</name>
    <name type="common">Pseudomonas diminuta</name>
    <dbReference type="NCBI Taxonomy" id="293"/>
    <lineage>
        <taxon>Bacteria</taxon>
        <taxon>Pseudomonadati</taxon>
        <taxon>Pseudomonadota</taxon>
        <taxon>Alphaproteobacteria</taxon>
        <taxon>Caulobacterales</taxon>
        <taxon>Caulobacteraceae</taxon>
        <taxon>Brevundimonas</taxon>
    </lineage>
</organism>
<sequence length="1167" mass="122934">MPQLLPAAAAWAATAWTSAVTVTATALGAVGTVGALGMGGTYALAGAIVKGGVMLGLSAASAALLRPNTPSSGTTLDFKPDPKAPIRGAMGYTALGGNKVFQATWGYKRVAMSLGVALSLGPIDQVPRFEADGATVTFSGPQNEATGFYAADMWQRTTLGLPGDAALLPPTGLKYGNPGLTGWGTQHAAPQVSFSFWTMVLAKNPEDRDVFTNGVPDPRWIGRWMKLWDPRRDSTYPGGSGPQRRDDWRTWEWSESPFVHALAWCRGHYKLNLDGTIDRTKRIAGIGAPDAAIDIPAFVEGMNVAQANAWTISGEWSTSDGKFQTLLAMLQAGGGEPISRGAQISVVVNAPRVATYTYTRDDLIGQAEIRPLTPRRERKNTIVPRYKSEANGWQYVPAGEVTSDVYRDEDRGEPRSLEIEYTHVRSAKQAGQLAAYDLANLREGLTATLPSKVHLMHVHPGDCITVDVPELALAGQKFVVRRATENHQAASVTLELRSESDAKHAWALGQAAQPAPSPSLSAVDPKYVPPPVPDDWTVVPKPPGDGGISQPIVIIELPIETTDIIAVIIKHGPSAAGPWTDGYEGSPRPDGRYEIAGLTPGQAYCFSLQYVAKNGANSEPDIKCGIVAGDLTAGNVIPTAPTIVGLQDQITTAFGDIFDVSELLADARTQLDAQGAEIAAARNGEATLSARIGGVNQARIDGDEANALAISGVAARTANTEADIIDIENALATEVLARAEAVNEVRAASRHRDNLLPNGGFEGGATGITARIIVGGVATTLATSVIDGPNGRVLSVGPYGPGLYVIEWPDFSIYGNDDYTLTGDAAIFGIGATDQTYFDLQMTGPSGEDLGGAGDGGQSILSGPRDFSLANRDGYAFTTRTPSGAGRARARYVVNCATSPTLIQLRQVKAERGVLPATAYSDDQAARALSATVTEQSLAIIDLENQQAIASWRIKSEASGSKPAIIEAVSALGGSHVAFGAEQIYFGGNTVFDDATDTWQTVEGSTVYVRADGAPFGANANLREWWGPIGIALGAMTTANGYSGRMTTAPYNFDNTSGVGFHVKSSHMYISASRTGPGSVGTANVTVEAVGAVGPVDFIVYRMSGDASIEAFPVRSTASTAPYRHILSFDTNLTNQTKRAVFGCSARDAAGNTGNVVIEVEIFYNEE</sequence>
<gene>
    <name evidence="1" type="ORF">I6H83_16740</name>
</gene>
<proteinExistence type="predicted"/>
<accession>A0A7T4GH34</accession>
<reference evidence="1 2" key="1">
    <citation type="submission" date="2020-12" db="EMBL/GenBank/DDBJ databases">
        <title>FDA dAtabase for Regulatory Grade micrObial Sequences (FDA-ARGOS): Supporting development and validation of Infectious Disease Dx tests.</title>
        <authorList>
            <person name="Kerrigan L."/>
            <person name="Long C."/>
            <person name="Tallon L."/>
            <person name="Sadzewicz L."/>
            <person name="Zhao X."/>
            <person name="Boylan J."/>
            <person name="Ott S."/>
            <person name="Bowen H."/>
            <person name="Vavikolanu K."/>
            <person name="Mehta A."/>
            <person name="Aluvathingal J."/>
            <person name="Nadendla S."/>
            <person name="Yan Y."/>
            <person name="Sichtig H."/>
        </authorList>
    </citation>
    <scope>NUCLEOTIDE SEQUENCE [LARGE SCALE GENOMIC DNA]</scope>
    <source>
        <strain evidence="1 2">FDAARGOS_1026</strain>
    </source>
</reference>
<evidence type="ECO:0008006" key="3">
    <source>
        <dbReference type="Google" id="ProtNLM"/>
    </source>
</evidence>
<dbReference type="RefSeq" id="WP_198478735.1">
    <property type="nucleotide sequence ID" value="NZ_CP066026.1"/>
</dbReference>
<keyword evidence="2" id="KW-1185">Reference proteome</keyword>
<dbReference type="Proteomes" id="UP000596117">
    <property type="component" value="Chromosome"/>
</dbReference>
<evidence type="ECO:0000313" key="1">
    <source>
        <dbReference type="EMBL" id="QQB88741.1"/>
    </source>
</evidence>
<name>A0A7T4GH34_BREDI</name>
<protein>
    <recommendedName>
        <fullName evidence="3">Tip attachment protein J domain-containing protein</fullName>
    </recommendedName>
</protein>